<dbReference type="Gene3D" id="1.10.10.60">
    <property type="entry name" value="Homeodomain-like"/>
    <property type="match status" value="1"/>
</dbReference>
<evidence type="ECO:0000313" key="4">
    <source>
        <dbReference type="EMBL" id="MFD3276832.1"/>
    </source>
</evidence>
<dbReference type="Pfam" id="PF12833">
    <property type="entry name" value="HTH_18"/>
    <property type="match status" value="1"/>
</dbReference>
<keyword evidence="5" id="KW-1185">Reference proteome</keyword>
<keyword evidence="2" id="KW-0812">Transmembrane</keyword>
<evidence type="ECO:0000256" key="1">
    <source>
        <dbReference type="ARBA" id="ARBA00023125"/>
    </source>
</evidence>
<comment type="caution">
    <text evidence="4">The sequence shown here is derived from an EMBL/GenBank/DDBJ whole genome shotgun (WGS) entry which is preliminary data.</text>
</comment>
<dbReference type="Proteomes" id="UP001598114">
    <property type="component" value="Unassembled WGS sequence"/>
</dbReference>
<feature type="transmembrane region" description="Helical" evidence="2">
    <location>
        <begin position="95"/>
        <end position="115"/>
    </location>
</feature>
<feature type="transmembrane region" description="Helical" evidence="2">
    <location>
        <begin position="63"/>
        <end position="83"/>
    </location>
</feature>
<organism evidence="4 5">
    <name type="scientific">Aquirufa echingensis</name>
    <dbReference type="NCBI Taxonomy" id="3096516"/>
    <lineage>
        <taxon>Bacteria</taxon>
        <taxon>Pseudomonadati</taxon>
        <taxon>Bacteroidota</taxon>
        <taxon>Cytophagia</taxon>
        <taxon>Cytophagales</taxon>
        <taxon>Flectobacillaceae</taxon>
        <taxon>Aquirufa</taxon>
    </lineage>
</organism>
<keyword evidence="2" id="KW-0472">Membrane</keyword>
<feature type="transmembrane region" description="Helical" evidence="2">
    <location>
        <begin position="32"/>
        <end position="51"/>
    </location>
</feature>
<keyword evidence="2" id="KW-1133">Transmembrane helix</keyword>
<dbReference type="PANTHER" id="PTHR43280">
    <property type="entry name" value="ARAC-FAMILY TRANSCRIPTIONAL REGULATOR"/>
    <property type="match status" value="1"/>
</dbReference>
<dbReference type="EMBL" id="JBBKYA010000006">
    <property type="protein sequence ID" value="MFD3276832.1"/>
    <property type="molecule type" value="Genomic_DNA"/>
</dbReference>
<keyword evidence="1" id="KW-0238">DNA-binding</keyword>
<feature type="transmembrane region" description="Helical" evidence="2">
    <location>
        <begin position="221"/>
        <end position="238"/>
    </location>
</feature>
<evidence type="ECO:0000313" key="5">
    <source>
        <dbReference type="Proteomes" id="UP001598114"/>
    </source>
</evidence>
<evidence type="ECO:0000259" key="3">
    <source>
        <dbReference type="PROSITE" id="PS01124"/>
    </source>
</evidence>
<proteinExistence type="predicted"/>
<name>A0ABW6D0W8_9BACT</name>
<dbReference type="RefSeq" id="WP_377977273.1">
    <property type="nucleotide sequence ID" value="NZ_JBBKYA010000006.1"/>
</dbReference>
<feature type="transmembrane region" description="Helical" evidence="2">
    <location>
        <begin position="189"/>
        <end position="209"/>
    </location>
</feature>
<accession>A0ABW6D0W8</accession>
<feature type="domain" description="HTH araC/xylS-type" evidence="3">
    <location>
        <begin position="274"/>
        <end position="380"/>
    </location>
</feature>
<feature type="transmembrane region" description="Helical" evidence="2">
    <location>
        <begin position="135"/>
        <end position="168"/>
    </location>
</feature>
<dbReference type="InterPro" id="IPR018060">
    <property type="entry name" value="HTH_AraC"/>
</dbReference>
<dbReference type="PANTHER" id="PTHR43280:SF2">
    <property type="entry name" value="HTH-TYPE TRANSCRIPTIONAL REGULATOR EXSA"/>
    <property type="match status" value="1"/>
</dbReference>
<gene>
    <name evidence="4" type="ORF">SKC38_11390</name>
</gene>
<reference evidence="4 5" key="1">
    <citation type="submission" date="2024-03" db="EMBL/GenBank/DDBJ databases">
        <title>Aquirufa genome sequencing.</title>
        <authorList>
            <person name="Pitt A."/>
            <person name="Hahn M.W."/>
        </authorList>
    </citation>
    <scope>NUCLEOTIDE SEQUENCE [LARGE SCALE GENOMIC DNA]</scope>
    <source>
        <strain evidence="4 5">PLAD-142S6K</strain>
    </source>
</reference>
<evidence type="ECO:0000256" key="2">
    <source>
        <dbReference type="SAM" id="Phobius"/>
    </source>
</evidence>
<dbReference type="SMART" id="SM00342">
    <property type="entry name" value="HTH_ARAC"/>
    <property type="match status" value="1"/>
</dbReference>
<protein>
    <submittedName>
        <fullName evidence="4">Helix-turn-helix domain-containing protein</fullName>
    </submittedName>
</protein>
<sequence length="383" mass="44377">MYDFVPYLSFLTSGIGLFFICYLLFRFGKSPKVYGLIFIIFALVYMEFYLYALTSKHIYKMLFLLRSSNIFRIFLPATLYLYVRSMLLPANQLKSWQFLHFTVPVLMSIGIMPDLFLSEEAKTAVLDNYYVNNKYFISIPVGWIPAGFMQPISIVFGIVYGGLTLVLIQKTRRKQGETYAHINKQTLTWLNLLAAAVTIYFALQLYQYINLFLNNAFDPPSQIIKCLLGILLFSYFISTPNVQENMDGCILPKGKSFPSIQEIYPNIIPAYNMDLVAMNLDKQVKESKAYLSAEYDLSAMAKALEIPISKLPKLIKKYYGISFVEFINRLRIHHFLEQRSSFDQFTLETYMYQSGFSNRSTFYAAFKKYVGVNPSFYLKEMAI</sequence>
<dbReference type="PROSITE" id="PS01124">
    <property type="entry name" value="HTH_ARAC_FAMILY_2"/>
    <property type="match status" value="1"/>
</dbReference>
<feature type="transmembrane region" description="Helical" evidence="2">
    <location>
        <begin position="6"/>
        <end position="25"/>
    </location>
</feature>